<keyword evidence="1" id="KW-0812">Transmembrane</keyword>
<proteinExistence type="predicted"/>
<organism evidence="2">
    <name type="scientific">Spongospora subterranea</name>
    <dbReference type="NCBI Taxonomy" id="70186"/>
    <lineage>
        <taxon>Eukaryota</taxon>
        <taxon>Sar</taxon>
        <taxon>Rhizaria</taxon>
        <taxon>Endomyxa</taxon>
        <taxon>Phytomyxea</taxon>
        <taxon>Plasmodiophorida</taxon>
        <taxon>Plasmodiophoridae</taxon>
        <taxon>Spongospora</taxon>
    </lineage>
</organism>
<accession>A0A0H5QQ84</accession>
<dbReference type="EMBL" id="HACM01003174">
    <property type="protein sequence ID" value="CRZ03616.1"/>
    <property type="molecule type" value="Transcribed_RNA"/>
</dbReference>
<dbReference type="AlphaFoldDB" id="A0A0H5QQ84"/>
<feature type="transmembrane region" description="Helical" evidence="1">
    <location>
        <begin position="63"/>
        <end position="84"/>
    </location>
</feature>
<feature type="non-terminal residue" evidence="2">
    <location>
        <position position="1"/>
    </location>
</feature>
<protein>
    <submittedName>
        <fullName evidence="2">Uncharacterized protein</fullName>
    </submittedName>
</protein>
<keyword evidence="1" id="KW-0472">Membrane</keyword>
<feature type="transmembrane region" description="Helical" evidence="1">
    <location>
        <begin position="34"/>
        <end position="51"/>
    </location>
</feature>
<sequence>GFGFGLGLGFMNGLGFVIGCVVDGGGGLSIVGSGYVVPGVVGLIMGTSSWSEYMEGEMAMSSSWNASFLLFLMASVGCLSAMLVPEKIKRQKRKQQEILIATCSIDFLYLFSMREFVCNENNISFLKEEK</sequence>
<evidence type="ECO:0000313" key="2">
    <source>
        <dbReference type="EMBL" id="CRZ03616.1"/>
    </source>
</evidence>
<feature type="transmembrane region" description="Helical" evidence="1">
    <location>
        <begin position="6"/>
        <end position="22"/>
    </location>
</feature>
<name>A0A0H5QQ84_9EUKA</name>
<feature type="non-terminal residue" evidence="2">
    <location>
        <position position="130"/>
    </location>
</feature>
<evidence type="ECO:0000256" key="1">
    <source>
        <dbReference type="SAM" id="Phobius"/>
    </source>
</evidence>
<reference evidence="2" key="1">
    <citation type="submission" date="2015-04" db="EMBL/GenBank/DDBJ databases">
        <title>The genome sequence of the plant pathogenic Rhizarian Plasmodiophora brassicae reveals insights in its biotrophic life cycle and the origin of chitin synthesis.</title>
        <authorList>
            <person name="Schwelm A."/>
            <person name="Fogelqvist J."/>
            <person name="Knaust A."/>
            <person name="Julke S."/>
            <person name="Lilja T."/>
            <person name="Dhandapani V."/>
            <person name="Bonilla-Rosso G."/>
            <person name="Karlsson M."/>
            <person name="Shevchenko A."/>
            <person name="Choi S.R."/>
            <person name="Kim H.G."/>
            <person name="Park J.Y."/>
            <person name="Lim Y.P."/>
            <person name="Ludwig-Muller J."/>
            <person name="Dixelius C."/>
        </authorList>
    </citation>
    <scope>NUCLEOTIDE SEQUENCE</scope>
    <source>
        <tissue evidence="2">Potato root galls</tissue>
    </source>
</reference>
<keyword evidence="1" id="KW-1133">Transmembrane helix</keyword>